<evidence type="ECO:0000313" key="2">
    <source>
        <dbReference type="EMBL" id="EFA10304.2"/>
    </source>
</evidence>
<dbReference type="Pfam" id="PF07165">
    <property type="entry name" value="DUF1397"/>
    <property type="match status" value="1"/>
</dbReference>
<dbReference type="HOGENOM" id="CLU_596331_0_0_1"/>
<evidence type="ECO:0008006" key="4">
    <source>
        <dbReference type="Google" id="ProtNLM"/>
    </source>
</evidence>
<keyword evidence="1" id="KW-0732">Signal</keyword>
<keyword evidence="3" id="KW-1185">Reference proteome</keyword>
<accession>D6X313</accession>
<gene>
    <name evidence="2" type="primary">AUGUSTUS-3.0.2_12519</name>
    <name evidence="2" type="ORF">TcasGA2_TC012519</name>
</gene>
<sequence length="449" mass="50986">MKPPLILISLLIHFSRGASDFDEKIELLKDIEIPDIDDFDIVHEKCDKEGGNGTYDKLKTSLDTIESCISDFVDVKVLKTEIENSKKTGALDEVFGKYCAKRFKLATCLGDFVNNLRSCLTSDEKTALNLTTNILTQLGEFVCYKDGDRLAMFVAEGGTECFKARAKGIQSCVNATLKIIPSSFSTNPLPNLLIDRKKCDDLGKLQDCMVEELEKCSDTTPANIIDALFRFIKRSACPKKNKRSPSFHRILRRNIPPATYSADRIAALLQNKCSQNAPHDMKRIRESFTHARICIQIVNDHEENLLTIFSLKELKENFKECSDDFVETAELCFGDDEKYFPKFVQQIYFNLLEVAYKHKDLILNKTAMEKYNDCVKILREPGNAAALYHCIFQGPVSKIWTKEVVCENLMNGTACAIDEVKKKCSSDIFDDFVDDFVHFWKSSCKPNQN</sequence>
<reference evidence="2 3" key="1">
    <citation type="journal article" date="2008" name="Nature">
        <title>The genome of the model beetle and pest Tribolium castaneum.</title>
        <authorList>
            <consortium name="Tribolium Genome Sequencing Consortium"/>
            <person name="Richards S."/>
            <person name="Gibbs R.A."/>
            <person name="Weinstock G.M."/>
            <person name="Brown S.J."/>
            <person name="Denell R."/>
            <person name="Beeman R.W."/>
            <person name="Gibbs R."/>
            <person name="Beeman R.W."/>
            <person name="Brown S.J."/>
            <person name="Bucher G."/>
            <person name="Friedrich M."/>
            <person name="Grimmelikhuijzen C.J."/>
            <person name="Klingler M."/>
            <person name="Lorenzen M."/>
            <person name="Richards S."/>
            <person name="Roth S."/>
            <person name="Schroder R."/>
            <person name="Tautz D."/>
            <person name="Zdobnov E.M."/>
            <person name="Muzny D."/>
            <person name="Gibbs R.A."/>
            <person name="Weinstock G.M."/>
            <person name="Attaway T."/>
            <person name="Bell S."/>
            <person name="Buhay C.J."/>
            <person name="Chandrabose M.N."/>
            <person name="Chavez D."/>
            <person name="Clerk-Blankenburg K.P."/>
            <person name="Cree A."/>
            <person name="Dao M."/>
            <person name="Davis C."/>
            <person name="Chacko J."/>
            <person name="Dinh H."/>
            <person name="Dugan-Rocha S."/>
            <person name="Fowler G."/>
            <person name="Garner T.T."/>
            <person name="Garnes J."/>
            <person name="Gnirke A."/>
            <person name="Hawes A."/>
            <person name="Hernandez J."/>
            <person name="Hines S."/>
            <person name="Holder M."/>
            <person name="Hume J."/>
            <person name="Jhangiani S.N."/>
            <person name="Joshi V."/>
            <person name="Khan Z.M."/>
            <person name="Jackson L."/>
            <person name="Kovar C."/>
            <person name="Kowis A."/>
            <person name="Lee S."/>
            <person name="Lewis L.R."/>
            <person name="Margolis J."/>
            <person name="Morgan M."/>
            <person name="Nazareth L.V."/>
            <person name="Nguyen N."/>
            <person name="Okwuonu G."/>
            <person name="Parker D."/>
            <person name="Richards S."/>
            <person name="Ruiz S.J."/>
            <person name="Santibanez J."/>
            <person name="Savard J."/>
            <person name="Scherer S.E."/>
            <person name="Schneider B."/>
            <person name="Sodergren E."/>
            <person name="Tautz D."/>
            <person name="Vattahil S."/>
            <person name="Villasana D."/>
            <person name="White C.S."/>
            <person name="Wright R."/>
            <person name="Park Y."/>
            <person name="Beeman R.W."/>
            <person name="Lord J."/>
            <person name="Oppert B."/>
            <person name="Lorenzen M."/>
            <person name="Brown S."/>
            <person name="Wang L."/>
            <person name="Savard J."/>
            <person name="Tautz D."/>
            <person name="Richards S."/>
            <person name="Weinstock G."/>
            <person name="Gibbs R.A."/>
            <person name="Liu Y."/>
            <person name="Worley K."/>
            <person name="Weinstock G."/>
            <person name="Elsik C.G."/>
            <person name="Reese J.T."/>
            <person name="Elhaik E."/>
            <person name="Landan G."/>
            <person name="Graur D."/>
            <person name="Arensburger P."/>
            <person name="Atkinson P."/>
            <person name="Beeman R.W."/>
            <person name="Beidler J."/>
            <person name="Brown S.J."/>
            <person name="Demuth J.P."/>
            <person name="Drury D.W."/>
            <person name="Du Y.Z."/>
            <person name="Fujiwara H."/>
            <person name="Lorenzen M."/>
            <person name="Maselli V."/>
            <person name="Osanai M."/>
            <person name="Park Y."/>
            <person name="Robertson H.M."/>
            <person name="Tu Z."/>
            <person name="Wang J.J."/>
            <person name="Wang S."/>
            <person name="Richards S."/>
            <person name="Song H."/>
            <person name="Zhang L."/>
            <person name="Sodergren E."/>
            <person name="Werner D."/>
            <person name="Stanke M."/>
            <person name="Morgenstern B."/>
            <person name="Solovyev V."/>
            <person name="Kosarev P."/>
            <person name="Brown G."/>
            <person name="Chen H.C."/>
            <person name="Ermolaeva O."/>
            <person name="Hlavina W."/>
            <person name="Kapustin Y."/>
            <person name="Kiryutin B."/>
            <person name="Kitts P."/>
            <person name="Maglott D."/>
            <person name="Pruitt K."/>
            <person name="Sapojnikov V."/>
            <person name="Souvorov A."/>
            <person name="Mackey A.J."/>
            <person name="Waterhouse R.M."/>
            <person name="Wyder S."/>
            <person name="Zdobnov E.M."/>
            <person name="Zdobnov E.M."/>
            <person name="Wyder S."/>
            <person name="Kriventseva E.V."/>
            <person name="Kadowaki T."/>
            <person name="Bork P."/>
            <person name="Aranda M."/>
            <person name="Bao R."/>
            <person name="Beermann A."/>
            <person name="Berns N."/>
            <person name="Bolognesi R."/>
            <person name="Bonneton F."/>
            <person name="Bopp D."/>
            <person name="Brown S.J."/>
            <person name="Bucher G."/>
            <person name="Butts T."/>
            <person name="Chaumot A."/>
            <person name="Denell R.E."/>
            <person name="Ferrier D.E."/>
            <person name="Friedrich M."/>
            <person name="Gordon C.M."/>
            <person name="Jindra M."/>
            <person name="Klingler M."/>
            <person name="Lan Q."/>
            <person name="Lattorff H.M."/>
            <person name="Laudet V."/>
            <person name="von Levetsow C."/>
            <person name="Liu Z."/>
            <person name="Lutz R."/>
            <person name="Lynch J.A."/>
            <person name="da Fonseca R.N."/>
            <person name="Posnien N."/>
            <person name="Reuter R."/>
            <person name="Roth S."/>
            <person name="Savard J."/>
            <person name="Schinko J.B."/>
            <person name="Schmitt C."/>
            <person name="Schoppmeier M."/>
            <person name="Schroder R."/>
            <person name="Shippy T.D."/>
            <person name="Simonnet F."/>
            <person name="Marques-Souza H."/>
            <person name="Tautz D."/>
            <person name="Tomoyasu Y."/>
            <person name="Trauner J."/>
            <person name="Van der Zee M."/>
            <person name="Vervoort M."/>
            <person name="Wittkopp N."/>
            <person name="Wimmer E.A."/>
            <person name="Yang X."/>
            <person name="Jones A.K."/>
            <person name="Sattelle D.B."/>
            <person name="Ebert P.R."/>
            <person name="Nelson D."/>
            <person name="Scott J.G."/>
            <person name="Beeman R.W."/>
            <person name="Muthukrishnan S."/>
            <person name="Kramer K.J."/>
            <person name="Arakane Y."/>
            <person name="Beeman R.W."/>
            <person name="Zhu Q."/>
            <person name="Hogenkamp D."/>
            <person name="Dixit R."/>
            <person name="Oppert B."/>
            <person name="Jiang H."/>
            <person name="Zou Z."/>
            <person name="Marshall J."/>
            <person name="Elpidina E."/>
            <person name="Vinokurov K."/>
            <person name="Oppert C."/>
            <person name="Zou Z."/>
            <person name="Evans J."/>
            <person name="Lu Z."/>
            <person name="Zhao P."/>
            <person name="Sumathipala N."/>
            <person name="Altincicek B."/>
            <person name="Vilcinskas A."/>
            <person name="Williams M."/>
            <person name="Hultmark D."/>
            <person name="Hetru C."/>
            <person name="Jiang H."/>
            <person name="Grimmelikhuijzen C.J."/>
            <person name="Hauser F."/>
            <person name="Cazzamali G."/>
            <person name="Williamson M."/>
            <person name="Park Y."/>
            <person name="Li B."/>
            <person name="Tanaka Y."/>
            <person name="Predel R."/>
            <person name="Neupert S."/>
            <person name="Schachtner J."/>
            <person name="Verleyen P."/>
            <person name="Raible F."/>
            <person name="Bork P."/>
            <person name="Friedrich M."/>
            <person name="Walden K.K."/>
            <person name="Robertson H.M."/>
            <person name="Angeli S."/>
            <person name="Foret S."/>
            <person name="Bucher G."/>
            <person name="Schuetz S."/>
            <person name="Maleszka R."/>
            <person name="Wimmer E.A."/>
            <person name="Beeman R.W."/>
            <person name="Lorenzen M."/>
            <person name="Tomoyasu Y."/>
            <person name="Miller S.C."/>
            <person name="Grossmann D."/>
            <person name="Bucher G."/>
        </authorList>
    </citation>
    <scope>NUCLEOTIDE SEQUENCE [LARGE SCALE GENOMIC DNA]</scope>
    <source>
        <strain evidence="2 3">Georgia GA2</strain>
    </source>
</reference>
<dbReference type="PANTHER" id="PTHR20997">
    <property type="entry name" value="EG:BACR42I17.2 PROTEIN-RELATED"/>
    <property type="match status" value="1"/>
</dbReference>
<dbReference type="InterPro" id="IPR009832">
    <property type="entry name" value="DUF1397"/>
</dbReference>
<organism evidence="2 3">
    <name type="scientific">Tribolium castaneum</name>
    <name type="common">Red flour beetle</name>
    <dbReference type="NCBI Taxonomy" id="7070"/>
    <lineage>
        <taxon>Eukaryota</taxon>
        <taxon>Metazoa</taxon>
        <taxon>Ecdysozoa</taxon>
        <taxon>Arthropoda</taxon>
        <taxon>Hexapoda</taxon>
        <taxon>Insecta</taxon>
        <taxon>Pterygota</taxon>
        <taxon>Neoptera</taxon>
        <taxon>Endopterygota</taxon>
        <taxon>Coleoptera</taxon>
        <taxon>Polyphaga</taxon>
        <taxon>Cucujiformia</taxon>
        <taxon>Tenebrionidae</taxon>
        <taxon>Tenebrionidae incertae sedis</taxon>
        <taxon>Tribolium</taxon>
    </lineage>
</organism>
<dbReference type="InParanoid" id="D6X313"/>
<proteinExistence type="predicted"/>
<dbReference type="OrthoDB" id="6512861at2759"/>
<dbReference type="eggNOG" id="ENOG502S1UK">
    <property type="taxonomic scope" value="Eukaryota"/>
</dbReference>
<name>D6X313_TRICA</name>
<dbReference type="PANTHER" id="PTHR20997:SF2">
    <property type="entry name" value="EG:BACR42I17.2 PROTEIN-RELATED"/>
    <property type="match status" value="1"/>
</dbReference>
<reference evidence="2 3" key="2">
    <citation type="journal article" date="2010" name="Nucleic Acids Res.">
        <title>BeetleBase in 2010: revisions to provide comprehensive genomic information for Tribolium castaneum.</title>
        <authorList>
            <person name="Kim H.S."/>
            <person name="Murphy T."/>
            <person name="Xia J."/>
            <person name="Caragea D."/>
            <person name="Park Y."/>
            <person name="Beeman R.W."/>
            <person name="Lorenzen M.D."/>
            <person name="Butcher S."/>
            <person name="Manak J.R."/>
            <person name="Brown S.J."/>
        </authorList>
    </citation>
    <scope>GENOME REANNOTATION</scope>
    <source>
        <strain evidence="2 3">Georgia GA2</strain>
    </source>
</reference>
<dbReference type="EMBL" id="KQ971372">
    <property type="protein sequence ID" value="EFA10304.2"/>
    <property type="molecule type" value="Genomic_DNA"/>
</dbReference>
<dbReference type="KEGG" id="tca:100142013"/>
<protein>
    <recommendedName>
        <fullName evidence="4">27 kDa hemolymph protein-like Protein</fullName>
    </recommendedName>
</protein>
<feature type="chain" id="PRO_5007310943" description="27 kDa hemolymph protein-like Protein" evidence="1">
    <location>
        <begin position="18"/>
        <end position="449"/>
    </location>
</feature>
<dbReference type="Proteomes" id="UP000007266">
    <property type="component" value="Linkage group 9"/>
</dbReference>
<evidence type="ECO:0000313" key="3">
    <source>
        <dbReference type="Proteomes" id="UP000007266"/>
    </source>
</evidence>
<evidence type="ECO:0000256" key="1">
    <source>
        <dbReference type="SAM" id="SignalP"/>
    </source>
</evidence>
<feature type="signal peptide" evidence="1">
    <location>
        <begin position="1"/>
        <end position="17"/>
    </location>
</feature>
<dbReference type="AlphaFoldDB" id="D6X313"/>